<evidence type="ECO:0000313" key="3">
    <source>
        <dbReference type="EMBL" id="KAL0950091.1"/>
    </source>
</evidence>
<reference evidence="4" key="1">
    <citation type="submission" date="2024-06" db="EMBL/GenBank/DDBJ databases">
        <title>Multi-omics analyses provide insights into the biosynthesis of the anticancer antibiotic pleurotin in Hohenbuehelia grisea.</title>
        <authorList>
            <person name="Weaver J.A."/>
            <person name="Alberti F."/>
        </authorList>
    </citation>
    <scope>NUCLEOTIDE SEQUENCE [LARGE SCALE GENOMIC DNA]</scope>
    <source>
        <strain evidence="4">T-177</strain>
    </source>
</reference>
<feature type="compositionally biased region" description="Polar residues" evidence="1">
    <location>
        <begin position="1"/>
        <end position="13"/>
    </location>
</feature>
<organism evidence="3 4">
    <name type="scientific">Hohenbuehelia grisea</name>
    <dbReference type="NCBI Taxonomy" id="104357"/>
    <lineage>
        <taxon>Eukaryota</taxon>
        <taxon>Fungi</taxon>
        <taxon>Dikarya</taxon>
        <taxon>Basidiomycota</taxon>
        <taxon>Agaricomycotina</taxon>
        <taxon>Agaricomycetes</taxon>
        <taxon>Agaricomycetidae</taxon>
        <taxon>Agaricales</taxon>
        <taxon>Pleurotineae</taxon>
        <taxon>Pleurotaceae</taxon>
        <taxon>Hohenbuehelia</taxon>
    </lineage>
</organism>
<proteinExistence type="predicted"/>
<gene>
    <name evidence="3" type="ORF">HGRIS_010092</name>
</gene>
<name>A0ABR3J3G6_9AGAR</name>
<feature type="region of interest" description="Disordered" evidence="1">
    <location>
        <begin position="112"/>
        <end position="131"/>
    </location>
</feature>
<feature type="transmembrane region" description="Helical" evidence="2">
    <location>
        <begin position="391"/>
        <end position="412"/>
    </location>
</feature>
<dbReference type="Proteomes" id="UP001556367">
    <property type="component" value="Unassembled WGS sequence"/>
</dbReference>
<feature type="region of interest" description="Disordered" evidence="1">
    <location>
        <begin position="199"/>
        <end position="287"/>
    </location>
</feature>
<feature type="region of interest" description="Disordered" evidence="1">
    <location>
        <begin position="1"/>
        <end position="104"/>
    </location>
</feature>
<feature type="compositionally biased region" description="Polar residues" evidence="1">
    <location>
        <begin position="29"/>
        <end position="42"/>
    </location>
</feature>
<evidence type="ECO:0000313" key="4">
    <source>
        <dbReference type="Proteomes" id="UP001556367"/>
    </source>
</evidence>
<keyword evidence="2" id="KW-0812">Transmembrane</keyword>
<keyword evidence="4" id="KW-1185">Reference proteome</keyword>
<sequence>MAPALRSSTQNTPSKTASKASTSNASSTVGTPTKASTPSGTPRKTHTCTKCKRPKAGHPRSGCPYVDSPSGARVTPGDSEGEEDSASDDAQPAQQGDSATPQRLSQALQSLYIAPGTPTPASPKTPLRRENARRTLVASDTLTSLSTTSSEIVTNLQRPGIMSKTSPVRNGGLAFEEHDDLAAKVTKVVRWQDLVMAANGSGTTEESSVDRKPRSPAGRMPCTLVTPSPSVSLLSIASQGPTTGSAASKSDSDPASSDLSSSISSLPSQVSSASTASTTRPLSRTMSMEQRDAFLDRVNEAARATIYTLPTADVPTIQESATAVGYFSRVIEMPVRLENGKKGKSAASEEDDESWLILGRTERAVQRLYDSVQEDLRARDGQAKPRRTSGIGAAAAGGAVIGAVATFTGLAFS</sequence>
<evidence type="ECO:0000256" key="2">
    <source>
        <dbReference type="SAM" id="Phobius"/>
    </source>
</evidence>
<keyword evidence="2" id="KW-0472">Membrane</keyword>
<keyword evidence="2" id="KW-1133">Transmembrane helix</keyword>
<feature type="compositionally biased region" description="Polar residues" evidence="1">
    <location>
        <begin position="92"/>
        <end position="104"/>
    </location>
</feature>
<feature type="compositionally biased region" description="Low complexity" evidence="1">
    <location>
        <begin position="14"/>
        <end position="28"/>
    </location>
</feature>
<comment type="caution">
    <text evidence="3">The sequence shown here is derived from an EMBL/GenBank/DDBJ whole genome shotgun (WGS) entry which is preliminary data.</text>
</comment>
<protein>
    <submittedName>
        <fullName evidence="3">Uncharacterized protein</fullName>
    </submittedName>
</protein>
<feature type="compositionally biased region" description="Low complexity" evidence="1">
    <location>
        <begin position="223"/>
        <end position="235"/>
    </location>
</feature>
<feature type="compositionally biased region" description="Low complexity" evidence="1">
    <location>
        <begin position="245"/>
        <end position="283"/>
    </location>
</feature>
<feature type="compositionally biased region" description="Basic residues" evidence="1">
    <location>
        <begin position="43"/>
        <end position="58"/>
    </location>
</feature>
<evidence type="ECO:0000256" key="1">
    <source>
        <dbReference type="SAM" id="MobiDB-lite"/>
    </source>
</evidence>
<dbReference type="EMBL" id="JASNQZ010000012">
    <property type="protein sequence ID" value="KAL0950091.1"/>
    <property type="molecule type" value="Genomic_DNA"/>
</dbReference>
<accession>A0ABR3J3G6</accession>